<dbReference type="AlphaFoldDB" id="A0A857JM76"/>
<name>A0A857JM76_9ALTE</name>
<dbReference type="InterPro" id="IPR002037">
    <property type="entry name" value="Glyco_hydro_8"/>
</dbReference>
<evidence type="ECO:0000313" key="11">
    <source>
        <dbReference type="Proteomes" id="UP000464524"/>
    </source>
</evidence>
<comment type="similarity">
    <text evidence="2 9">Belongs to the glycosyl hydrolase 8 (cellulase D) family.</text>
</comment>
<dbReference type="OrthoDB" id="9766708at2"/>
<evidence type="ECO:0000256" key="5">
    <source>
        <dbReference type="ARBA" id="ARBA00023001"/>
    </source>
</evidence>
<keyword evidence="3" id="KW-0732">Signal</keyword>
<accession>A0A857JM76</accession>
<dbReference type="EMBL" id="CP047656">
    <property type="protein sequence ID" value="QHJ12442.1"/>
    <property type="molecule type" value="Genomic_DNA"/>
</dbReference>
<evidence type="ECO:0000256" key="1">
    <source>
        <dbReference type="ARBA" id="ARBA00000966"/>
    </source>
</evidence>
<dbReference type="Proteomes" id="UP000464524">
    <property type="component" value="Chromosome"/>
</dbReference>
<feature type="active site" description="Nucleophile" evidence="8">
    <location>
        <position position="120"/>
    </location>
</feature>
<keyword evidence="5" id="KW-0136">Cellulose degradation</keyword>
<dbReference type="GO" id="GO:0008810">
    <property type="term" value="F:cellulase activity"/>
    <property type="evidence" value="ECO:0007669"/>
    <property type="project" value="UniProtKB-EC"/>
</dbReference>
<proteinExistence type="inferred from homology"/>
<evidence type="ECO:0000256" key="4">
    <source>
        <dbReference type="ARBA" id="ARBA00022801"/>
    </source>
</evidence>
<evidence type="ECO:0000313" key="10">
    <source>
        <dbReference type="EMBL" id="QHJ12442.1"/>
    </source>
</evidence>
<comment type="catalytic activity">
    <reaction evidence="1">
        <text>Endohydrolysis of (1-&gt;4)-beta-D-glucosidic linkages in cellulose, lichenin and cereal beta-D-glucans.</text>
        <dbReference type="EC" id="3.2.1.4"/>
    </reaction>
</comment>
<dbReference type="PROSITE" id="PS00812">
    <property type="entry name" value="GLYCOSYL_HYDROL_F8"/>
    <property type="match status" value="1"/>
</dbReference>
<keyword evidence="7 9" id="KW-0624">Polysaccharide degradation</keyword>
<keyword evidence="6 9" id="KW-0326">Glycosidase</keyword>
<reference evidence="10 11" key="1">
    <citation type="submission" date="2019-12" db="EMBL/GenBank/DDBJ databases">
        <title>Genome sequencing and assembly of endphytes of Porphyra tenera.</title>
        <authorList>
            <person name="Park J.M."/>
            <person name="Shin R."/>
            <person name="Jo S.H."/>
        </authorList>
    </citation>
    <scope>NUCLEOTIDE SEQUENCE [LARGE SCALE GENOMIC DNA]</scope>
    <source>
        <strain evidence="10 11">GPM4</strain>
    </source>
</reference>
<keyword evidence="11" id="KW-1185">Reference proteome</keyword>
<dbReference type="Gene3D" id="1.50.10.10">
    <property type="match status" value="1"/>
</dbReference>
<evidence type="ECO:0000256" key="9">
    <source>
        <dbReference type="RuleBase" id="RU361167"/>
    </source>
</evidence>
<dbReference type="GO" id="GO:0030245">
    <property type="term" value="P:cellulose catabolic process"/>
    <property type="evidence" value="ECO:0007669"/>
    <property type="project" value="UniProtKB-KW"/>
</dbReference>
<dbReference type="Pfam" id="PF01270">
    <property type="entry name" value="Glyco_hydro_8"/>
    <property type="match status" value="1"/>
</dbReference>
<evidence type="ECO:0000256" key="7">
    <source>
        <dbReference type="ARBA" id="ARBA00023326"/>
    </source>
</evidence>
<dbReference type="SUPFAM" id="SSF48208">
    <property type="entry name" value="Six-hairpin glycosidases"/>
    <property type="match status" value="1"/>
</dbReference>
<evidence type="ECO:0000256" key="6">
    <source>
        <dbReference type="ARBA" id="ARBA00023295"/>
    </source>
</evidence>
<dbReference type="InterPro" id="IPR008928">
    <property type="entry name" value="6-hairpin_glycosidase_sf"/>
</dbReference>
<keyword evidence="7 9" id="KW-0119">Carbohydrate metabolism</keyword>
<dbReference type="KEGG" id="pmes:FX988_02699"/>
<dbReference type="EC" id="3.2.1.-" evidence="9"/>
<dbReference type="RefSeq" id="WP_160180518.1">
    <property type="nucleotide sequence ID" value="NZ_CP047656.1"/>
</dbReference>
<evidence type="ECO:0000256" key="3">
    <source>
        <dbReference type="ARBA" id="ARBA00022729"/>
    </source>
</evidence>
<organism evidence="10 11">
    <name type="scientific">Paraglaciecola mesophila</name>
    <dbReference type="NCBI Taxonomy" id="197222"/>
    <lineage>
        <taxon>Bacteria</taxon>
        <taxon>Pseudomonadati</taxon>
        <taxon>Pseudomonadota</taxon>
        <taxon>Gammaproteobacteria</taxon>
        <taxon>Alteromonadales</taxon>
        <taxon>Alteromonadaceae</taxon>
        <taxon>Paraglaciecola</taxon>
    </lineage>
</organism>
<protein>
    <recommendedName>
        <fullName evidence="9">Glucanase</fullName>
        <ecNumber evidence="9">3.2.1.-</ecNumber>
    </recommendedName>
</protein>
<dbReference type="InterPro" id="IPR019834">
    <property type="entry name" value="Glyco_hydro_8_CS"/>
</dbReference>
<evidence type="ECO:0000256" key="8">
    <source>
        <dbReference type="PROSITE-ProRule" id="PRU10058"/>
    </source>
</evidence>
<sequence length="350" mass="39539">MSFSVKVGLAICVAVIAFFVLYSNERKDPSVFDKNWQQYKKRFIEDGRVVDTGNQNISHSEGQGYGLLFAVEADDEKGFEALWNWTQSTLQRSDKLFSWKYVPCERQDVSCITDPNNATDGDILIAWALLLAAQKWHNEEYMLASKSILSVIEQKLIKQADGYTLLLPGEYGFVNSDGSIQINLSYWVFPALVAFSEVTDNPVWSELYRSGRVLLEKARFGRWTLPSDWVILNDREFSLAEALSAEYGYNAVRIPIYLVMADDQQTQLLAPFLAFWKQAEVPATVNLQDGSVAPYPYSEGMRAIAMTTQSYTDKRSKEKLDLPHVSADTDYYSASLILLALMSLSAESLD</sequence>
<dbReference type="InterPro" id="IPR012341">
    <property type="entry name" value="6hp_glycosidase-like_sf"/>
</dbReference>
<dbReference type="PRINTS" id="PR00735">
    <property type="entry name" value="GLHYDRLASE8"/>
</dbReference>
<evidence type="ECO:0000256" key="2">
    <source>
        <dbReference type="ARBA" id="ARBA00009209"/>
    </source>
</evidence>
<gene>
    <name evidence="10" type="ORF">FX988_02699</name>
</gene>
<keyword evidence="4 9" id="KW-0378">Hydrolase</keyword>